<dbReference type="Proteomes" id="UP001159363">
    <property type="component" value="Chromosome 16"/>
</dbReference>
<sequence length="535" mass="59272">MIPHSRGSTAVLRRRRSRTRLPRNCDRLASKRSNARSGKYAITRAVAVSVDEWQREDTQMSQIRYQGGLSEVLKRARNCCTTLCRSPGGVSSSSIRRSHQPCQGDYVHSEHTAGSRNRNRSVSFAIRKQGEDLRQSDANHQVKSITTHLEYLSDKTTPTDLKAMISPAQTSSLTSAQLLHGASVAELLDCLPPTMRTGFNPRPGHSRILASGNRGGRCRWSAGFPGDLPFSQPLHSDNTELQSGHTTRTRTYAITNSASTQHPNTLVTIAEQNPLQIVVNQKGKKPPTYSDEKGENVQEFLENFQSVAEINAWNDTGKCRRLKSQLKNTAKHVLENIGNQSRRLRLAIDRANTKNHFYHNRTDGKIQTLSLRQTTETRGKYTPTCRNHEILSSQIQPTGQNDVQSGVEIFGPTLNIEDLIADESKVRWAWSSTGMKEQEEKGGTTNFLLCSDADVILNRRNSRSRGVVLVRLLASQLGEPGSIPGGVTPGISHVTIVPDDGAGRRVFSGVSSFLRPCIPALIHTSLRPHTLSRPR</sequence>
<gene>
    <name evidence="2" type="ORF">PR048_033389</name>
</gene>
<comment type="caution">
    <text evidence="2">The sequence shown here is derived from an EMBL/GenBank/DDBJ whole genome shotgun (WGS) entry which is preliminary data.</text>
</comment>
<evidence type="ECO:0000313" key="3">
    <source>
        <dbReference type="Proteomes" id="UP001159363"/>
    </source>
</evidence>
<feature type="region of interest" description="Disordered" evidence="1">
    <location>
        <begin position="90"/>
        <end position="120"/>
    </location>
</feature>
<evidence type="ECO:0000256" key="1">
    <source>
        <dbReference type="SAM" id="MobiDB-lite"/>
    </source>
</evidence>
<keyword evidence="3" id="KW-1185">Reference proteome</keyword>
<accession>A0ABQ9G056</accession>
<dbReference type="EMBL" id="JARBHB010000017">
    <property type="protein sequence ID" value="KAJ8865866.1"/>
    <property type="molecule type" value="Genomic_DNA"/>
</dbReference>
<protein>
    <submittedName>
        <fullName evidence="2">Uncharacterized protein</fullName>
    </submittedName>
</protein>
<proteinExistence type="predicted"/>
<feature type="non-terminal residue" evidence="2">
    <location>
        <position position="535"/>
    </location>
</feature>
<name>A0ABQ9G056_9NEOP</name>
<reference evidence="2 3" key="1">
    <citation type="submission" date="2023-02" db="EMBL/GenBank/DDBJ databases">
        <title>LHISI_Scaffold_Assembly.</title>
        <authorList>
            <person name="Stuart O.P."/>
            <person name="Cleave R."/>
            <person name="Magrath M.J.L."/>
            <person name="Mikheyev A.S."/>
        </authorList>
    </citation>
    <scope>NUCLEOTIDE SEQUENCE [LARGE SCALE GENOMIC DNA]</scope>
    <source>
        <strain evidence="2">Daus_M_001</strain>
        <tissue evidence="2">Leg muscle</tissue>
    </source>
</reference>
<evidence type="ECO:0000313" key="2">
    <source>
        <dbReference type="EMBL" id="KAJ8865866.1"/>
    </source>
</evidence>
<organism evidence="2 3">
    <name type="scientific">Dryococelus australis</name>
    <dbReference type="NCBI Taxonomy" id="614101"/>
    <lineage>
        <taxon>Eukaryota</taxon>
        <taxon>Metazoa</taxon>
        <taxon>Ecdysozoa</taxon>
        <taxon>Arthropoda</taxon>
        <taxon>Hexapoda</taxon>
        <taxon>Insecta</taxon>
        <taxon>Pterygota</taxon>
        <taxon>Neoptera</taxon>
        <taxon>Polyneoptera</taxon>
        <taxon>Phasmatodea</taxon>
        <taxon>Verophasmatodea</taxon>
        <taxon>Anareolatae</taxon>
        <taxon>Phasmatidae</taxon>
        <taxon>Eurycanthinae</taxon>
        <taxon>Dryococelus</taxon>
    </lineage>
</organism>